<dbReference type="Pfam" id="PF12971">
    <property type="entry name" value="NAGLU_N"/>
    <property type="match status" value="1"/>
</dbReference>
<evidence type="ECO:0000313" key="7">
    <source>
        <dbReference type="Proteomes" id="UP001218579"/>
    </source>
</evidence>
<feature type="domain" description="Alpha-N-acetylglucosaminidase N-terminal" evidence="4">
    <location>
        <begin position="32"/>
        <end position="111"/>
    </location>
</feature>
<dbReference type="Proteomes" id="UP001218579">
    <property type="component" value="Unassembled WGS sequence"/>
</dbReference>
<dbReference type="RefSeq" id="WP_272745559.1">
    <property type="nucleotide sequence ID" value="NZ_JAQQKV010000003.1"/>
</dbReference>
<dbReference type="Pfam" id="PF05089">
    <property type="entry name" value="NAGLU"/>
    <property type="match status" value="1"/>
</dbReference>
<dbReference type="InterPro" id="IPR029018">
    <property type="entry name" value="Hex-like_dom2"/>
</dbReference>
<evidence type="ECO:0000256" key="2">
    <source>
        <dbReference type="SAM" id="SignalP"/>
    </source>
</evidence>
<dbReference type="InterPro" id="IPR006311">
    <property type="entry name" value="TAT_signal"/>
</dbReference>
<proteinExistence type="predicted"/>
<accession>A0ABT5HM30</accession>
<name>A0ABT5HM30_9CAUL</name>
<feature type="domain" description="Alpha-N-acetylglucosaminidase tim-barrel" evidence="3">
    <location>
        <begin position="124"/>
        <end position="484"/>
    </location>
</feature>
<evidence type="ECO:0000259" key="3">
    <source>
        <dbReference type="Pfam" id="PF05089"/>
    </source>
</evidence>
<gene>
    <name evidence="6" type="ORF">PQU98_13895</name>
</gene>
<feature type="domain" description="Alpha-N-acetylglucosaminidase C-terminal" evidence="5">
    <location>
        <begin position="498"/>
        <end position="759"/>
    </location>
</feature>
<keyword evidence="1" id="KW-0378">Hydrolase</keyword>
<dbReference type="InterPro" id="IPR024733">
    <property type="entry name" value="NAGLU_tim-barrel"/>
</dbReference>
<evidence type="ECO:0000313" key="6">
    <source>
        <dbReference type="EMBL" id="MDC7677232.1"/>
    </source>
</evidence>
<keyword evidence="7" id="KW-1185">Reference proteome</keyword>
<dbReference type="Gene3D" id="3.20.20.80">
    <property type="entry name" value="Glycosidases"/>
    <property type="match status" value="1"/>
</dbReference>
<evidence type="ECO:0000256" key="1">
    <source>
        <dbReference type="ARBA" id="ARBA00022801"/>
    </source>
</evidence>
<evidence type="ECO:0000259" key="4">
    <source>
        <dbReference type="Pfam" id="PF12971"/>
    </source>
</evidence>
<dbReference type="Pfam" id="PF12972">
    <property type="entry name" value="NAGLU_C"/>
    <property type="match status" value="1"/>
</dbReference>
<sequence length="764" mass="84853">MSGISRRQALMQSLAVAAFAAAPAFAAEDTTAAARAVLNRLIGRRAKDIKLNLTGGSDSYFSVKSAKGTVAIEGSSPVALTRGAYAYLTSIGAANVSWEGERVALPATLPAADTGKVTTPFAHRVYMNTCTFGYTTPFWGWARWQKELDWMALHGIDMPLAMEGQEFVWQSLWRELGLNDAELGDYFSGPAFTPWHRMGNIEGYMAPIPQMWIEKKRALQVKLLKSMRGLGMTPILPAFGGYVPKAFAQKHPEARIYPMRPWEGFHETYWLDPADPLFAVIARRFIELYTATYGEGQYYLADSFNEMLPPISKDGSDLKNAKYGDGTANTKETETVVDPALKSERLAAYGQAIYDSIRGANPEAVWVMQGWLFGADKHFWSADAIGAFLSKVPDDKLMILDIGNDRYPGVWQTTDAFQGKPWIYGYVHNYGASNPVYADLDFYKSDIGGLNGNPKTGALKGFGMFPEGLHNNSIAYEYCYDAAWGIGGGGGKGSVDDWIATYLKGRYGRTTPALLSAWGDYRRSVYTTKYWTPRWWNKAAGAYMVFKRPQAAITSFEGHPGDRALLHKAVTEFLSLKGFEGSPLYRHDVIDAVRHLASEEIDYILMAAITDYQKGDLAAGDAKRAKFTDLMVMVDSLLGDQPDTLSSWIDEARAYGDTKPESDYYVLNAKAQVTVWGGLGNLNDYASKAWQGMYKDFYLPRWTKLLAAVRHSAVTGKAFDQAAFTRDITAWEQAWVKTNATFTRRRPKDAFALSRQILARLSEA</sequence>
<dbReference type="PANTHER" id="PTHR12872:SF1">
    <property type="entry name" value="ALPHA-N-ACETYLGLUCOSAMINIDASE"/>
    <property type="match status" value="1"/>
</dbReference>
<dbReference type="Gene3D" id="3.30.379.10">
    <property type="entry name" value="Chitobiase/beta-hexosaminidase domain 2-like"/>
    <property type="match status" value="1"/>
</dbReference>
<evidence type="ECO:0000259" key="5">
    <source>
        <dbReference type="Pfam" id="PF12972"/>
    </source>
</evidence>
<dbReference type="PANTHER" id="PTHR12872">
    <property type="entry name" value="ALPHA-N-ACETYLGLUCOSAMINIDASE"/>
    <property type="match status" value="1"/>
</dbReference>
<feature type="chain" id="PRO_5045447622" evidence="2">
    <location>
        <begin position="27"/>
        <end position="764"/>
    </location>
</feature>
<reference evidence="6 7" key="1">
    <citation type="submission" date="2023-01" db="EMBL/GenBank/DDBJ databases">
        <title>Novel species of the genus Asticcacaulis isolated from rivers.</title>
        <authorList>
            <person name="Lu H."/>
        </authorList>
    </citation>
    <scope>NUCLEOTIDE SEQUENCE [LARGE SCALE GENOMIC DNA]</scope>
    <source>
        <strain evidence="6 7">LKC15W</strain>
    </source>
</reference>
<dbReference type="EMBL" id="JAQQKV010000003">
    <property type="protein sequence ID" value="MDC7677232.1"/>
    <property type="molecule type" value="Genomic_DNA"/>
</dbReference>
<keyword evidence="2" id="KW-0732">Signal</keyword>
<dbReference type="PROSITE" id="PS51318">
    <property type="entry name" value="TAT"/>
    <property type="match status" value="1"/>
</dbReference>
<feature type="signal peptide" evidence="2">
    <location>
        <begin position="1"/>
        <end position="26"/>
    </location>
</feature>
<dbReference type="Gene3D" id="1.20.120.670">
    <property type="entry name" value="N-acetyl-b-d-glucoasminidase"/>
    <property type="match status" value="1"/>
</dbReference>
<dbReference type="InterPro" id="IPR024732">
    <property type="entry name" value="NAGLU_C"/>
</dbReference>
<dbReference type="InterPro" id="IPR024240">
    <property type="entry name" value="NAGLU_N"/>
</dbReference>
<organism evidence="6 7">
    <name type="scientific">Asticcacaulis machinosus</name>
    <dbReference type="NCBI Taxonomy" id="2984211"/>
    <lineage>
        <taxon>Bacteria</taxon>
        <taxon>Pseudomonadati</taxon>
        <taxon>Pseudomonadota</taxon>
        <taxon>Alphaproteobacteria</taxon>
        <taxon>Caulobacterales</taxon>
        <taxon>Caulobacteraceae</taxon>
        <taxon>Asticcacaulis</taxon>
    </lineage>
</organism>
<protein>
    <submittedName>
        <fullName evidence="6">Alpha-N-acetylglucosaminidase</fullName>
    </submittedName>
</protein>
<dbReference type="InterPro" id="IPR007781">
    <property type="entry name" value="NAGLU"/>
</dbReference>
<comment type="caution">
    <text evidence="6">The sequence shown here is derived from an EMBL/GenBank/DDBJ whole genome shotgun (WGS) entry which is preliminary data.</text>
</comment>